<dbReference type="SUPFAM" id="SSF75217">
    <property type="entry name" value="alpha/beta knot"/>
    <property type="match status" value="1"/>
</dbReference>
<dbReference type="GO" id="GO:0006396">
    <property type="term" value="P:RNA processing"/>
    <property type="evidence" value="ECO:0007669"/>
    <property type="project" value="InterPro"/>
</dbReference>
<dbReference type="InterPro" id="IPR053888">
    <property type="entry name" value="MRM3-like_sub_bind"/>
</dbReference>
<comment type="similarity">
    <text evidence="1">Belongs to the class IV-like SAM-binding methyltransferase superfamily. RNA methyltransferase TrmH family.</text>
</comment>
<evidence type="ECO:0000259" key="4">
    <source>
        <dbReference type="Pfam" id="PF00588"/>
    </source>
</evidence>
<dbReference type="Gene3D" id="3.30.1330.30">
    <property type="match status" value="1"/>
</dbReference>
<dbReference type="InterPro" id="IPR029026">
    <property type="entry name" value="tRNA_m1G_MTases_N"/>
</dbReference>
<dbReference type="AlphaFoldDB" id="A0A428JQW0"/>
<dbReference type="PANTHER" id="PTHR43191">
    <property type="entry name" value="RRNA METHYLTRANSFERASE 3"/>
    <property type="match status" value="1"/>
</dbReference>
<keyword evidence="2 6" id="KW-0489">Methyltransferase</keyword>
<evidence type="ECO:0000313" key="6">
    <source>
        <dbReference type="EMBL" id="RSK35951.1"/>
    </source>
</evidence>
<proteinExistence type="inferred from homology"/>
<evidence type="ECO:0000256" key="1">
    <source>
        <dbReference type="ARBA" id="ARBA00007228"/>
    </source>
</evidence>
<dbReference type="InterPro" id="IPR029028">
    <property type="entry name" value="Alpha/beta_knot_MTases"/>
</dbReference>
<name>A0A428JQW0_9BACT</name>
<dbReference type="OrthoDB" id="9794400at2"/>
<evidence type="ECO:0000256" key="3">
    <source>
        <dbReference type="ARBA" id="ARBA00022679"/>
    </source>
</evidence>
<dbReference type="RefSeq" id="WP_125426789.1">
    <property type="nucleotide sequence ID" value="NZ_RWIS01000002.1"/>
</dbReference>
<dbReference type="InterPro" id="IPR051259">
    <property type="entry name" value="rRNA_Methyltransferase"/>
</dbReference>
<dbReference type="Proteomes" id="UP000280066">
    <property type="component" value="Unassembled WGS sequence"/>
</dbReference>
<sequence>MPLFDPITSPQNPRIKNLLKLQQKSSERRAQGLTIIEGLRELTIARGAGIEVAALFVCSELAGAGRQQQLRELVANSVTDWFEVSKAVFEKVAYREGSDGVLALVKPPLLTLEQLPLPAAPLLLVLEAVEKPGNLGAILRTADAAQATAVVVCDPRTDLFNPNAIRSSIGCSFTVPTVATTRAELLAWCRKHGIRTYAAALTEQAVAYTTCNFRGPTALVMGTEADGLTPELRQACDHTIIIPMRGAIDSLNVSTATAILTFEAVRQRENQVPAS</sequence>
<dbReference type="SUPFAM" id="SSF55315">
    <property type="entry name" value="L30e-like"/>
    <property type="match status" value="1"/>
</dbReference>
<dbReference type="PANTHER" id="PTHR43191:SF2">
    <property type="entry name" value="RRNA METHYLTRANSFERASE 3, MITOCHONDRIAL"/>
    <property type="match status" value="1"/>
</dbReference>
<dbReference type="EMBL" id="RWIS01000002">
    <property type="protein sequence ID" value="RSK35951.1"/>
    <property type="molecule type" value="Genomic_DNA"/>
</dbReference>
<protein>
    <submittedName>
        <fullName evidence="6">RNA methyltransferase</fullName>
    </submittedName>
</protein>
<dbReference type="Gene3D" id="3.40.1280.10">
    <property type="match status" value="1"/>
</dbReference>
<dbReference type="GO" id="GO:0032259">
    <property type="term" value="P:methylation"/>
    <property type="evidence" value="ECO:0007669"/>
    <property type="project" value="UniProtKB-KW"/>
</dbReference>
<dbReference type="InterPro" id="IPR029064">
    <property type="entry name" value="Ribosomal_eL30-like_sf"/>
</dbReference>
<evidence type="ECO:0000259" key="5">
    <source>
        <dbReference type="Pfam" id="PF22435"/>
    </source>
</evidence>
<dbReference type="GO" id="GO:0008173">
    <property type="term" value="F:RNA methyltransferase activity"/>
    <property type="evidence" value="ECO:0007669"/>
    <property type="project" value="InterPro"/>
</dbReference>
<keyword evidence="7" id="KW-1185">Reference proteome</keyword>
<gene>
    <name evidence="6" type="ORF">EI290_03395</name>
</gene>
<keyword evidence="3 6" id="KW-0808">Transferase</keyword>
<accession>A0A428JQW0</accession>
<dbReference type="GO" id="GO:0003723">
    <property type="term" value="F:RNA binding"/>
    <property type="evidence" value="ECO:0007669"/>
    <property type="project" value="InterPro"/>
</dbReference>
<evidence type="ECO:0000256" key="2">
    <source>
        <dbReference type="ARBA" id="ARBA00022603"/>
    </source>
</evidence>
<comment type="caution">
    <text evidence="6">The sequence shown here is derived from an EMBL/GenBank/DDBJ whole genome shotgun (WGS) entry which is preliminary data.</text>
</comment>
<dbReference type="Pfam" id="PF22435">
    <property type="entry name" value="MRM3-like_sub_bind"/>
    <property type="match status" value="1"/>
</dbReference>
<reference evidence="6 7" key="1">
    <citation type="submission" date="2018-12" db="EMBL/GenBank/DDBJ databases">
        <authorList>
            <person name="Feng G."/>
            <person name="Zhu H."/>
        </authorList>
    </citation>
    <scope>NUCLEOTIDE SEQUENCE [LARGE SCALE GENOMIC DNA]</scope>
    <source>
        <strain evidence="6 7">9PBR-2</strain>
    </source>
</reference>
<feature type="domain" description="tRNA/rRNA methyltransferase SpoU type" evidence="4">
    <location>
        <begin position="122"/>
        <end position="261"/>
    </location>
</feature>
<feature type="domain" description="MRM3-like substrate binding" evidence="5">
    <location>
        <begin position="12"/>
        <end position="103"/>
    </location>
</feature>
<organism evidence="6 7">
    <name type="scientific">Hymenobacter metallilatus</name>
    <dbReference type="NCBI Taxonomy" id="2493666"/>
    <lineage>
        <taxon>Bacteria</taxon>
        <taxon>Pseudomonadati</taxon>
        <taxon>Bacteroidota</taxon>
        <taxon>Cytophagia</taxon>
        <taxon>Cytophagales</taxon>
        <taxon>Hymenobacteraceae</taxon>
        <taxon>Hymenobacter</taxon>
    </lineage>
</organism>
<evidence type="ECO:0000313" key="7">
    <source>
        <dbReference type="Proteomes" id="UP000280066"/>
    </source>
</evidence>
<dbReference type="Pfam" id="PF00588">
    <property type="entry name" value="SpoU_methylase"/>
    <property type="match status" value="1"/>
</dbReference>
<dbReference type="InterPro" id="IPR001537">
    <property type="entry name" value="SpoU_MeTrfase"/>
</dbReference>